<dbReference type="GO" id="GO:0043005">
    <property type="term" value="C:neuron projection"/>
    <property type="evidence" value="ECO:0007669"/>
    <property type="project" value="UniProtKB-ARBA"/>
</dbReference>
<keyword evidence="13" id="KW-1278">Translocase</keyword>
<dbReference type="GO" id="GO:0061462">
    <property type="term" value="P:protein localization to lysosome"/>
    <property type="evidence" value="ECO:0007669"/>
    <property type="project" value="UniProtKB-ARBA"/>
</dbReference>
<keyword evidence="17" id="KW-0968">Cytoplasmic vesicle</keyword>
<evidence type="ECO:0000256" key="24">
    <source>
        <dbReference type="SAM" id="Phobius"/>
    </source>
</evidence>
<dbReference type="SFLD" id="SFLDF00027">
    <property type="entry name" value="p-type_atpase"/>
    <property type="match status" value="1"/>
</dbReference>
<dbReference type="FunFam" id="3.40.50.1000:FF:000045">
    <property type="entry name" value="Cation-transporting ATPase"/>
    <property type="match status" value="1"/>
</dbReference>
<dbReference type="SFLD" id="SFLDS00003">
    <property type="entry name" value="Haloacid_Dehalogenase"/>
    <property type="match status" value="1"/>
</dbReference>
<accession>A0A7K6V2P0</accession>
<dbReference type="FunFam" id="3.40.1110.10:FF:000026">
    <property type="entry name" value="Cation-transporting ATPase"/>
    <property type="match status" value="1"/>
</dbReference>
<dbReference type="GO" id="GO:0010821">
    <property type="term" value="P:regulation of mitochondrion organization"/>
    <property type="evidence" value="ECO:0007669"/>
    <property type="project" value="UniProtKB-ARBA"/>
</dbReference>
<dbReference type="PROSITE" id="PS00154">
    <property type="entry name" value="ATPASE_E1_E2"/>
    <property type="match status" value="1"/>
</dbReference>
<evidence type="ECO:0000256" key="1">
    <source>
        <dbReference type="ARBA" id="ARBA00004107"/>
    </source>
</evidence>
<feature type="transmembrane region" description="Helical" evidence="24">
    <location>
        <begin position="952"/>
        <end position="971"/>
    </location>
</feature>
<comment type="function">
    <text evidence="20">ATPase which acts as a lysosomal polyamine exporter with high affinity for spermine. Also stimulates cellular uptake of polyamines and protects against polyamine toxicity. Plays a role in intracellular cation homeostasis and the maintenance of neuronal integrity. Contributes to cellular zinc homeostasis. Confers cellular protection against Mn(2+) and Zn(2+) toxicity and mitochondrial stress. Required for proper lysosomal and mitochondrial maintenance. Regulates the autophagy-lysosome pathway through the control of SYT11 expression at both transcriptional and post-translational levels. Facilitates recruitment of deacetylase HDAC6 to lysosomes to deacetylate CTTN, leading to actin polymerization, promotion of autophagosome-lysosome fusion and completion of autophagy. Promotes secretion of exosomes as well as secretion of SCNA via exosomes. Plays a role in lipid homeostasis.</text>
</comment>
<evidence type="ECO:0000256" key="17">
    <source>
        <dbReference type="ARBA" id="ARBA00023329"/>
    </source>
</evidence>
<dbReference type="InterPro" id="IPR059000">
    <property type="entry name" value="ATPase_P-type_domA"/>
</dbReference>
<evidence type="ECO:0000256" key="22">
    <source>
        <dbReference type="ARBA" id="ARBA00065284"/>
    </source>
</evidence>
<comment type="catalytic activity">
    <reaction evidence="19">
        <text>spermine(out) + ATP + H2O = spermine(in) + ADP + phosphate + H(+)</text>
        <dbReference type="Rhea" id="RHEA:63368"/>
        <dbReference type="ChEBI" id="CHEBI:15377"/>
        <dbReference type="ChEBI" id="CHEBI:15378"/>
        <dbReference type="ChEBI" id="CHEBI:30616"/>
        <dbReference type="ChEBI" id="CHEBI:43474"/>
        <dbReference type="ChEBI" id="CHEBI:45725"/>
        <dbReference type="ChEBI" id="CHEBI:456216"/>
    </reaction>
</comment>
<keyword evidence="8" id="KW-0479">Metal-binding</keyword>
<keyword evidence="9" id="KW-0547">Nucleotide-binding</keyword>
<feature type="transmembrane region" description="Helical" evidence="24">
    <location>
        <begin position="1016"/>
        <end position="1038"/>
    </location>
</feature>
<dbReference type="InterPro" id="IPR023214">
    <property type="entry name" value="HAD_sf"/>
</dbReference>
<evidence type="ECO:0000256" key="16">
    <source>
        <dbReference type="ARBA" id="ARBA00023228"/>
    </source>
</evidence>
<dbReference type="InterPro" id="IPR008250">
    <property type="entry name" value="ATPase_P-typ_transduc_dom_A_sf"/>
</dbReference>
<dbReference type="SUPFAM" id="SSF56784">
    <property type="entry name" value="HAD-like"/>
    <property type="match status" value="1"/>
</dbReference>
<dbReference type="SUPFAM" id="SSF81653">
    <property type="entry name" value="Calcium ATPase, transduction domain A"/>
    <property type="match status" value="1"/>
</dbReference>
<dbReference type="Gene3D" id="3.40.50.1000">
    <property type="entry name" value="HAD superfamily/HAD-like"/>
    <property type="match status" value="1"/>
</dbReference>
<dbReference type="Proteomes" id="UP000579558">
    <property type="component" value="Unassembled WGS sequence"/>
</dbReference>
<dbReference type="Pfam" id="PF13246">
    <property type="entry name" value="Cation_ATPase"/>
    <property type="match status" value="1"/>
</dbReference>
<evidence type="ECO:0000256" key="18">
    <source>
        <dbReference type="ARBA" id="ARBA00050445"/>
    </source>
</evidence>
<keyword evidence="6" id="KW-0597">Phosphoprotein</keyword>
<dbReference type="GO" id="GO:0015203">
    <property type="term" value="F:polyamine transmembrane transporter activity"/>
    <property type="evidence" value="ECO:0007669"/>
    <property type="project" value="TreeGrafter"/>
</dbReference>
<dbReference type="GO" id="GO:0043025">
    <property type="term" value="C:neuronal cell body"/>
    <property type="evidence" value="ECO:0007669"/>
    <property type="project" value="UniProtKB-ARBA"/>
</dbReference>
<feature type="non-terminal residue" evidence="28">
    <location>
        <position position="1"/>
    </location>
</feature>
<dbReference type="InterPro" id="IPR023299">
    <property type="entry name" value="ATPase_P-typ_cyto_dom_N"/>
</dbReference>
<evidence type="ECO:0000256" key="12">
    <source>
        <dbReference type="ARBA" id="ARBA00022842"/>
    </source>
</evidence>
<dbReference type="InterPro" id="IPR047821">
    <property type="entry name" value="P5B-type_ATPase"/>
</dbReference>
<comment type="caution">
    <text evidence="28">The sequence shown here is derived from an EMBL/GenBank/DDBJ whole genome shotgun (WGS) entry which is preliminary data.</text>
</comment>
<dbReference type="InterPro" id="IPR044492">
    <property type="entry name" value="P_typ_ATPase_HD_dom"/>
</dbReference>
<evidence type="ECO:0000256" key="9">
    <source>
        <dbReference type="ARBA" id="ARBA00022741"/>
    </source>
</evidence>
<dbReference type="GO" id="GO:0005524">
    <property type="term" value="F:ATP binding"/>
    <property type="evidence" value="ECO:0007669"/>
    <property type="project" value="UniProtKB-KW"/>
</dbReference>
<comment type="catalytic activity">
    <reaction evidence="18">
        <text>spermidine(out) + ATP + H2O = spermidine(in) + ADP + phosphate + H(+)</text>
        <dbReference type="Rhea" id="RHEA:29999"/>
        <dbReference type="ChEBI" id="CHEBI:15377"/>
        <dbReference type="ChEBI" id="CHEBI:15378"/>
        <dbReference type="ChEBI" id="CHEBI:30616"/>
        <dbReference type="ChEBI" id="CHEBI:43474"/>
        <dbReference type="ChEBI" id="CHEBI:57834"/>
        <dbReference type="ChEBI" id="CHEBI:456216"/>
    </reaction>
</comment>
<evidence type="ECO:0000256" key="8">
    <source>
        <dbReference type="ARBA" id="ARBA00022723"/>
    </source>
</evidence>
<feature type="transmembrane region" description="Helical" evidence="24">
    <location>
        <begin position="977"/>
        <end position="995"/>
    </location>
</feature>
<comment type="subunit">
    <text evidence="22">Interacts with MYCBP2; the interaction inhibits the ubiquitination of TSC2 by MYCBP2. Interacts with HDAC6; the interaction results in recruitment of HDAC6 to lysosomes to promote CTTN deacetylation.</text>
</comment>
<feature type="domain" description="Cation-transporting P-type ATPase N-terminal" evidence="26">
    <location>
        <begin position="184"/>
        <end position="234"/>
    </location>
</feature>
<evidence type="ECO:0000259" key="27">
    <source>
        <dbReference type="Pfam" id="PF12409"/>
    </source>
</evidence>
<dbReference type="GO" id="GO:0019829">
    <property type="term" value="F:ATPase-coupled monoatomic cation transmembrane transporter activity"/>
    <property type="evidence" value="ECO:0007669"/>
    <property type="project" value="InterPro"/>
</dbReference>
<dbReference type="GO" id="GO:0034599">
    <property type="term" value="P:cellular response to oxidative stress"/>
    <property type="evidence" value="ECO:0007669"/>
    <property type="project" value="UniProtKB-ARBA"/>
</dbReference>
<evidence type="ECO:0000259" key="26">
    <source>
        <dbReference type="Pfam" id="PF00690"/>
    </source>
</evidence>
<keyword evidence="11" id="KW-0067">ATP-binding</keyword>
<keyword evidence="10" id="KW-0967">Endosome</keyword>
<keyword evidence="15 24" id="KW-0472">Membrane</keyword>
<dbReference type="OrthoDB" id="48943at2759"/>
<dbReference type="GO" id="GO:1905165">
    <property type="term" value="P:regulation of lysosomal protein catabolic process"/>
    <property type="evidence" value="ECO:0007669"/>
    <property type="project" value="UniProtKB-ARBA"/>
</dbReference>
<reference evidence="28 29" key="1">
    <citation type="submission" date="2019-09" db="EMBL/GenBank/DDBJ databases">
        <title>Bird 10,000 Genomes (B10K) Project - Family phase.</title>
        <authorList>
            <person name="Zhang G."/>
        </authorList>
    </citation>
    <scope>NUCLEOTIDE SEQUENCE [LARGE SCALE GENOMIC DNA]</scope>
    <source>
        <strain evidence="28">B10K-DU-029-75</strain>
    </source>
</reference>
<name>A0A7K6V2P0_9PASS</name>
<dbReference type="InterPro" id="IPR023298">
    <property type="entry name" value="ATPase_P-typ_TM_dom_sf"/>
</dbReference>
<dbReference type="PRINTS" id="PR00119">
    <property type="entry name" value="CATATPASE"/>
</dbReference>
<feature type="non-terminal residue" evidence="28">
    <location>
        <position position="1094"/>
    </location>
</feature>
<dbReference type="Gene3D" id="3.40.1110.10">
    <property type="entry name" value="Calcium-transporting ATPase, cytoplasmic domain N"/>
    <property type="match status" value="1"/>
</dbReference>
<dbReference type="AlphaFoldDB" id="A0A7K6V2P0"/>
<dbReference type="GO" id="GO:0000421">
    <property type="term" value="C:autophagosome membrane"/>
    <property type="evidence" value="ECO:0007669"/>
    <property type="project" value="UniProtKB-SubCell"/>
</dbReference>
<dbReference type="FunFam" id="1.20.1110.10:FF:000023">
    <property type="entry name" value="Cation-transporting ATPase"/>
    <property type="match status" value="1"/>
</dbReference>
<dbReference type="InterPro" id="IPR001757">
    <property type="entry name" value="P_typ_ATPase"/>
</dbReference>
<organism evidence="28 29">
    <name type="scientific">Notiomystis cincta</name>
    <dbReference type="NCBI Taxonomy" id="366454"/>
    <lineage>
        <taxon>Eukaryota</taxon>
        <taxon>Metazoa</taxon>
        <taxon>Chordata</taxon>
        <taxon>Craniata</taxon>
        <taxon>Vertebrata</taxon>
        <taxon>Euteleostomi</taxon>
        <taxon>Archelosauria</taxon>
        <taxon>Archosauria</taxon>
        <taxon>Dinosauria</taxon>
        <taxon>Saurischia</taxon>
        <taxon>Theropoda</taxon>
        <taxon>Coelurosauria</taxon>
        <taxon>Aves</taxon>
        <taxon>Neognathae</taxon>
        <taxon>Neoaves</taxon>
        <taxon>Telluraves</taxon>
        <taxon>Australaves</taxon>
        <taxon>Passeriformes</taxon>
        <taxon>Notiomystidae</taxon>
        <taxon>Notiomystis</taxon>
    </lineage>
</organism>
<keyword evidence="16" id="KW-0458">Lysosome</keyword>
<dbReference type="SFLD" id="SFLDG00002">
    <property type="entry name" value="C1.7:_P-type_atpase_like"/>
    <property type="match status" value="1"/>
</dbReference>
<dbReference type="InterPro" id="IPR004014">
    <property type="entry name" value="ATPase_P-typ_cation-transptr_N"/>
</dbReference>
<evidence type="ECO:0000256" key="3">
    <source>
        <dbReference type="ARBA" id="ARBA00004542"/>
    </source>
</evidence>
<evidence type="ECO:0000313" key="28">
    <source>
        <dbReference type="EMBL" id="NWX29383.1"/>
    </source>
</evidence>
<dbReference type="NCBIfam" id="TIGR01657">
    <property type="entry name" value="P-ATPase-V"/>
    <property type="match status" value="1"/>
</dbReference>
<dbReference type="SUPFAM" id="SSF81665">
    <property type="entry name" value="Calcium ATPase, transmembrane domain M"/>
    <property type="match status" value="1"/>
</dbReference>
<feature type="domain" description="P-type ATPase A" evidence="25">
    <location>
        <begin position="278"/>
        <end position="397"/>
    </location>
</feature>
<evidence type="ECO:0000256" key="19">
    <source>
        <dbReference type="ARBA" id="ARBA00051772"/>
    </source>
</evidence>
<dbReference type="GO" id="GO:0016887">
    <property type="term" value="F:ATP hydrolysis activity"/>
    <property type="evidence" value="ECO:0007669"/>
    <property type="project" value="InterPro"/>
</dbReference>
<sequence length="1094" mass="120721">IADSSRLLGARRPGYGTLQPDPDPSRMVGPEVMGYQRRPWRVLLCHAGSVLSAGLLLLLFHWKPSLEVQAKCKPCALGQADWLIIRDRFGQCFTTKVLVEPLGEASLEQQRGARPEERRGSVAIGLSEEEDSRDTVRLHREDENVLRYYLFQGMRYVWLERRQAFCKVSVLDEDWTCAELHLCRAGLDQQEHGTRRQIYGPNLIEVPVKSYARLLVEEVLNPFYIFQVLSMVLWVCDAYYYYAACIFLISTFSLGLSLYETRKQSATLRNMARMSGAVRVRRPGGEELVVSSVELVPGDCIQLPADGALLPCDAALLTGECMVNESLLTGESVPVMKTPLPAGGQVAGAAYSPEEHRRHTLFCGTQVIQAKAYVGEDVLAVVTRTGFCTAKGDLISSILYPKPVSFKFYKDAVKFVLFLAILAFIGTLYSILILVKNQVGLSERENVWGSVGERHPPLFLLSSQVPVGQIIIRALDLVTVIVPPALPAAMTVGTIYAQNRLKKQGIFCISPPRINLCGKIRLVCFDKTGTLTEEGLDVWGVVPLEQQQFLPIVHEPRCLPAGALLYALATCHTVSPLRGQLVGDPVDLKMLESTGWHLEMVEEEEGELPAFQQFGMKVLAVVKPPPEEEQPRDTKHRAPVGILRRFPFSSSFQRMSVLVKLPGEASAHAFVKGAPEMVASLCRKETVPLDFSQMLRHYTTDGFRVLALACKALGSVATFEEALQLPRDSVESGLNFLGFLVMKNVLKPESAPVIHLLRSANIRPIMVTGDNMLTAMNVARGCHMVEPKEGVVFVTASPPGHGKPAALKFVLAEHSQGEEQPEELQQQDGSSRPPRHCHFALNGKSFQVVCEHFADLLPRILLRATVFARMLPEQKTQLVCSLQELDYCVGMCGDGANDCGALRAADVGISLSEAEASVASPFTSRMATIECVPRVIREGRCSLVTSFGVFKYMALYSLVQFVSVLLLYTINTNLSDFQFLFFDLVITTTVAVLMGRTGPAPALGVRRPQGALISTLVLGSLLLQTALLITVQVLSYFITVSQSWYVPLNSTVTAPQNLPNYENTVLFCVTGFQYLILAVAMSKGYPFREPLYTN</sequence>
<dbReference type="GO" id="GO:0032585">
    <property type="term" value="C:multivesicular body membrane"/>
    <property type="evidence" value="ECO:0007669"/>
    <property type="project" value="UniProtKB-SubCell"/>
</dbReference>
<dbReference type="InterPro" id="IPR006544">
    <property type="entry name" value="P-type_TPase_V"/>
</dbReference>
<feature type="transmembrane region" description="Helical" evidence="24">
    <location>
        <begin position="1064"/>
        <end position="1081"/>
    </location>
</feature>
<dbReference type="GO" id="GO:0015662">
    <property type="term" value="F:P-type ion transporter activity"/>
    <property type="evidence" value="ECO:0007669"/>
    <property type="project" value="InterPro"/>
</dbReference>
<feature type="transmembrane region" description="Helical" evidence="24">
    <location>
        <begin position="239"/>
        <end position="259"/>
    </location>
</feature>
<dbReference type="GO" id="GO:1900180">
    <property type="term" value="P:regulation of protein localization to nucleus"/>
    <property type="evidence" value="ECO:0007669"/>
    <property type="project" value="UniProtKB-ARBA"/>
</dbReference>
<comment type="similarity">
    <text evidence="4">Belongs to the cation transport ATPase (P-type) (TC 3.A.3) family. Type V subfamily.</text>
</comment>
<evidence type="ECO:0000313" key="29">
    <source>
        <dbReference type="Proteomes" id="UP000579558"/>
    </source>
</evidence>
<evidence type="ECO:0000256" key="21">
    <source>
        <dbReference type="ARBA" id="ARBA00060400"/>
    </source>
</evidence>
<evidence type="ECO:0000256" key="15">
    <source>
        <dbReference type="ARBA" id="ARBA00023136"/>
    </source>
</evidence>
<evidence type="ECO:0000256" key="7">
    <source>
        <dbReference type="ARBA" id="ARBA00022692"/>
    </source>
</evidence>
<keyword evidence="5" id="KW-0813">Transport</keyword>
<evidence type="ECO:0000256" key="4">
    <source>
        <dbReference type="ARBA" id="ARBA00006000"/>
    </source>
</evidence>
<dbReference type="SUPFAM" id="SSF81660">
    <property type="entry name" value="Metal cation-transporting ATPase, ATP-binding domain N"/>
    <property type="match status" value="1"/>
</dbReference>
<evidence type="ECO:0000256" key="23">
    <source>
        <dbReference type="ARBA" id="ARBA00074227"/>
    </source>
</evidence>
<protein>
    <recommendedName>
        <fullName evidence="23">Polyamine-transporting ATPase 13A2</fullName>
    </recommendedName>
</protein>
<dbReference type="GO" id="GO:0006874">
    <property type="term" value="P:intracellular calcium ion homeostasis"/>
    <property type="evidence" value="ECO:0007669"/>
    <property type="project" value="TreeGrafter"/>
</dbReference>
<feature type="domain" description="P5B-type ATPase N-terminal" evidence="27">
    <location>
        <begin position="31"/>
        <end position="158"/>
    </location>
</feature>
<dbReference type="Pfam" id="PF00690">
    <property type="entry name" value="Cation_ATPase_N"/>
    <property type="match status" value="1"/>
</dbReference>
<proteinExistence type="inferred from homology"/>
<dbReference type="PANTHER" id="PTHR45630">
    <property type="entry name" value="CATION-TRANSPORTING ATPASE-RELATED"/>
    <property type="match status" value="1"/>
</dbReference>
<keyword evidence="7 24" id="KW-0812">Transmembrane</keyword>
<dbReference type="Gene3D" id="2.70.150.10">
    <property type="entry name" value="Calcium-transporting ATPase, cytoplasmic transduction domain A"/>
    <property type="match status" value="1"/>
</dbReference>
<keyword evidence="12" id="KW-0460">Magnesium</keyword>
<dbReference type="GO" id="GO:0005765">
    <property type="term" value="C:lysosomal membrane"/>
    <property type="evidence" value="ECO:0007669"/>
    <property type="project" value="UniProtKB-SubCell"/>
</dbReference>
<dbReference type="NCBIfam" id="TIGR01494">
    <property type="entry name" value="ATPase_P-type"/>
    <property type="match status" value="1"/>
</dbReference>
<dbReference type="Pfam" id="PF12409">
    <property type="entry name" value="P5-ATPase"/>
    <property type="match status" value="1"/>
</dbReference>
<dbReference type="GO" id="GO:0006882">
    <property type="term" value="P:intracellular zinc ion homeostasis"/>
    <property type="evidence" value="ECO:0007669"/>
    <property type="project" value="UniProtKB-ARBA"/>
</dbReference>
<dbReference type="GO" id="GO:0016243">
    <property type="term" value="P:regulation of autophagosome size"/>
    <property type="evidence" value="ECO:0007669"/>
    <property type="project" value="TreeGrafter"/>
</dbReference>
<evidence type="ECO:0000256" key="5">
    <source>
        <dbReference type="ARBA" id="ARBA00022448"/>
    </source>
</evidence>
<dbReference type="EMBL" id="VZRX01007493">
    <property type="protein sequence ID" value="NWX29383.1"/>
    <property type="molecule type" value="Genomic_DNA"/>
</dbReference>
<evidence type="ECO:0000256" key="20">
    <source>
        <dbReference type="ARBA" id="ARBA00053898"/>
    </source>
</evidence>
<evidence type="ECO:0000256" key="14">
    <source>
        <dbReference type="ARBA" id="ARBA00022989"/>
    </source>
</evidence>
<dbReference type="InterPro" id="IPR036412">
    <property type="entry name" value="HAD-like_sf"/>
</dbReference>
<comment type="subcellular location">
    <subcellularLocation>
        <location evidence="3">Cytoplasmic vesicle</location>
        <location evidence="3">Autophagosome membrane</location>
        <topology evidence="3">Multi-pass membrane protein</topology>
    </subcellularLocation>
    <subcellularLocation>
        <location evidence="21">Endosome</location>
        <location evidence="21">Multivesicular body membrane</location>
        <topology evidence="21">Multi-pass membrane protein</topology>
    </subcellularLocation>
    <subcellularLocation>
        <location evidence="1">Late endosome membrane</location>
        <topology evidence="1">Multi-pass membrane protein</topology>
    </subcellularLocation>
    <subcellularLocation>
        <location evidence="2">Lysosome membrane</location>
        <topology evidence="2">Multi-pass membrane protein</topology>
    </subcellularLocation>
</comment>
<dbReference type="InterPro" id="IPR018303">
    <property type="entry name" value="ATPase_P-typ_P_site"/>
</dbReference>
<feature type="transmembrane region" description="Helical" evidence="24">
    <location>
        <begin position="415"/>
        <end position="435"/>
    </location>
</feature>
<dbReference type="Pfam" id="PF00122">
    <property type="entry name" value="E1-E2_ATPase"/>
    <property type="match status" value="1"/>
</dbReference>
<keyword evidence="29" id="KW-1185">Reference proteome</keyword>
<keyword evidence="14 24" id="KW-1133">Transmembrane helix</keyword>
<dbReference type="PANTHER" id="PTHR45630:SF2">
    <property type="entry name" value="POLYAMINE-TRANSPORTING ATPASE 13A2"/>
    <property type="match status" value="1"/>
</dbReference>
<dbReference type="GO" id="GO:1903543">
    <property type="term" value="P:positive regulation of exosomal secretion"/>
    <property type="evidence" value="ECO:0007669"/>
    <property type="project" value="UniProtKB-ARBA"/>
</dbReference>
<gene>
    <name evidence="28" type="primary">Atp13a2</name>
    <name evidence="28" type="ORF">NOTCIN_R14105</name>
</gene>
<evidence type="ECO:0000256" key="2">
    <source>
        <dbReference type="ARBA" id="ARBA00004155"/>
    </source>
</evidence>
<evidence type="ECO:0000256" key="10">
    <source>
        <dbReference type="ARBA" id="ARBA00022753"/>
    </source>
</evidence>
<dbReference type="FunFam" id="2.70.150.10:FF:000060">
    <property type="entry name" value="Cation-transporting ATPase"/>
    <property type="match status" value="1"/>
</dbReference>
<dbReference type="InterPro" id="IPR047819">
    <property type="entry name" value="P5A-ATPase_N"/>
</dbReference>
<evidence type="ECO:0000259" key="25">
    <source>
        <dbReference type="Pfam" id="PF00122"/>
    </source>
</evidence>
<dbReference type="GO" id="GO:0046872">
    <property type="term" value="F:metal ion binding"/>
    <property type="evidence" value="ECO:0007669"/>
    <property type="project" value="UniProtKB-KW"/>
</dbReference>
<evidence type="ECO:0000256" key="11">
    <source>
        <dbReference type="ARBA" id="ARBA00022840"/>
    </source>
</evidence>
<dbReference type="GO" id="GO:0061909">
    <property type="term" value="P:autophagosome-lysosome fusion"/>
    <property type="evidence" value="ECO:0007669"/>
    <property type="project" value="UniProtKB-ARBA"/>
</dbReference>
<evidence type="ECO:0000256" key="6">
    <source>
        <dbReference type="ARBA" id="ARBA00022553"/>
    </source>
</evidence>
<evidence type="ECO:0000256" key="13">
    <source>
        <dbReference type="ARBA" id="ARBA00022967"/>
    </source>
</evidence>
<dbReference type="CDD" id="cd07542">
    <property type="entry name" value="P-type_ATPase_cation"/>
    <property type="match status" value="1"/>
</dbReference>